<evidence type="ECO:0000256" key="2">
    <source>
        <dbReference type="ARBA" id="ARBA00004243"/>
    </source>
</evidence>
<dbReference type="InterPro" id="IPR007533">
    <property type="entry name" value="Cyt_c_oxidase_assmbl_CtaG"/>
</dbReference>
<keyword evidence="3" id="KW-0812">Transmembrane</keyword>
<dbReference type="GO" id="GO:0005507">
    <property type="term" value="F:copper ion binding"/>
    <property type="evidence" value="ECO:0007669"/>
    <property type="project" value="InterPro"/>
</dbReference>
<comment type="caution">
    <text evidence="8">The sequence shown here is derived from an EMBL/GenBank/DDBJ whole genome shotgun (WGS) entry which is preliminary data.</text>
</comment>
<sequence>MTLLSKLCASWCRRSMAMRTIPPCVRRTLSTDQEPVWDLKNRSALYYTSAVVLLVSGLSYAAVPLYRVFCQSTGLGGQATLLGINEDSGEKVASMSVVPHREITVYFQADTSSGMRWNFKPQQNSVKVRPGETVLAFYSARNPHDKPVDGIATYNVLPFEAGKYFNKIQCFCFEEQRLNPNEEVDMPVFFYIDPDYCEDPKLENVSEITLAYTFFQSKPGLKLPVPKLT</sequence>
<dbReference type="OrthoDB" id="1704689at2759"/>
<dbReference type="Pfam" id="PF04442">
    <property type="entry name" value="CtaG_Cox11"/>
    <property type="match status" value="1"/>
</dbReference>
<comment type="function">
    <text evidence="1">Exerts its effect at some terminal stage of cytochrome c oxidase synthesis, probably by being involved in the insertion of the copper B into subunit I.</text>
</comment>
<evidence type="ECO:0000313" key="8">
    <source>
        <dbReference type="EMBL" id="OQR67652.1"/>
    </source>
</evidence>
<dbReference type="InterPro" id="IPR023471">
    <property type="entry name" value="CtaG/Cox11_dom_sf"/>
</dbReference>
<comment type="subunit">
    <text evidence="6">Interacts with CNNM4/ACDP4. Interacts with RANBP2.</text>
</comment>
<dbReference type="InParanoid" id="A0A1V9X309"/>
<evidence type="ECO:0000256" key="6">
    <source>
        <dbReference type="ARBA" id="ARBA00063165"/>
    </source>
</evidence>
<reference evidence="8 9" key="1">
    <citation type="journal article" date="2017" name="Gigascience">
        <title>Draft genome of the honey bee ectoparasitic mite, Tropilaelaps mercedesae, is shaped by the parasitic life history.</title>
        <authorList>
            <person name="Dong X."/>
            <person name="Armstrong S.D."/>
            <person name="Xia D."/>
            <person name="Makepeace B.L."/>
            <person name="Darby A.C."/>
            <person name="Kadowaki T."/>
        </authorList>
    </citation>
    <scope>NUCLEOTIDE SEQUENCE [LARGE SCALE GENOMIC DNA]</scope>
    <source>
        <strain evidence="8">Wuxi-XJTLU</strain>
    </source>
</reference>
<gene>
    <name evidence="8" type="ORF">BIW11_13388</name>
</gene>
<keyword evidence="4" id="KW-1133">Transmembrane helix</keyword>
<keyword evidence="5" id="KW-0472">Membrane</keyword>
<dbReference type="FunFam" id="2.60.370.10:FF:000001">
    <property type="entry name" value="COX11 cytochrome c oxidase assembly homolog"/>
    <property type="match status" value="1"/>
</dbReference>
<dbReference type="Proteomes" id="UP000192247">
    <property type="component" value="Unassembled WGS sequence"/>
</dbReference>
<organism evidence="8 9">
    <name type="scientific">Tropilaelaps mercedesae</name>
    <dbReference type="NCBI Taxonomy" id="418985"/>
    <lineage>
        <taxon>Eukaryota</taxon>
        <taxon>Metazoa</taxon>
        <taxon>Ecdysozoa</taxon>
        <taxon>Arthropoda</taxon>
        <taxon>Chelicerata</taxon>
        <taxon>Arachnida</taxon>
        <taxon>Acari</taxon>
        <taxon>Parasitiformes</taxon>
        <taxon>Mesostigmata</taxon>
        <taxon>Gamasina</taxon>
        <taxon>Dermanyssoidea</taxon>
        <taxon>Laelapidae</taxon>
        <taxon>Tropilaelaps</taxon>
    </lineage>
</organism>
<dbReference type="GO" id="GO:0005743">
    <property type="term" value="C:mitochondrial inner membrane"/>
    <property type="evidence" value="ECO:0007669"/>
    <property type="project" value="UniProtKB-SubCell"/>
</dbReference>
<dbReference type="SUPFAM" id="SSF110111">
    <property type="entry name" value="Ctag/Cox11"/>
    <property type="match status" value="1"/>
</dbReference>
<protein>
    <recommendedName>
        <fullName evidence="7">Cytochrome c oxidase assembly protein COX11, mitochondrial</fullName>
    </recommendedName>
</protein>
<name>A0A1V9X309_9ACAR</name>
<evidence type="ECO:0000256" key="7">
    <source>
        <dbReference type="ARBA" id="ARBA00068998"/>
    </source>
</evidence>
<dbReference type="Gene3D" id="2.60.370.10">
    <property type="entry name" value="Ctag/Cox11"/>
    <property type="match status" value="1"/>
</dbReference>
<evidence type="ECO:0000256" key="1">
    <source>
        <dbReference type="ARBA" id="ARBA00004007"/>
    </source>
</evidence>
<comment type="subcellular location">
    <subcellularLocation>
        <location evidence="2">Mitochondrion inner membrane</location>
        <topology evidence="2">Single-pass membrane protein</topology>
        <orientation evidence="2">Intermembrane side</orientation>
    </subcellularLocation>
</comment>
<evidence type="ECO:0000256" key="3">
    <source>
        <dbReference type="ARBA" id="ARBA00022692"/>
    </source>
</evidence>
<evidence type="ECO:0000313" key="9">
    <source>
        <dbReference type="Proteomes" id="UP000192247"/>
    </source>
</evidence>
<evidence type="ECO:0000256" key="4">
    <source>
        <dbReference type="ARBA" id="ARBA00022989"/>
    </source>
</evidence>
<dbReference type="EMBL" id="MNPL01027873">
    <property type="protein sequence ID" value="OQR67652.1"/>
    <property type="molecule type" value="Genomic_DNA"/>
</dbReference>
<dbReference type="HAMAP" id="MF_00155">
    <property type="entry name" value="CtaG"/>
    <property type="match status" value="1"/>
</dbReference>
<dbReference type="PANTHER" id="PTHR21320:SF3">
    <property type="entry name" value="CYTOCHROME C OXIDASE ASSEMBLY PROTEIN COX11, MITOCHONDRIAL-RELATED"/>
    <property type="match status" value="1"/>
</dbReference>
<dbReference type="NCBIfam" id="NF003465">
    <property type="entry name" value="PRK05089.1"/>
    <property type="match status" value="1"/>
</dbReference>
<dbReference type="FunCoup" id="A0A1V9X309">
    <property type="interactions" value="996"/>
</dbReference>
<keyword evidence="9" id="KW-1185">Reference proteome</keyword>
<dbReference type="STRING" id="418985.A0A1V9X309"/>
<evidence type="ECO:0000256" key="5">
    <source>
        <dbReference type="ARBA" id="ARBA00023136"/>
    </source>
</evidence>
<dbReference type="PANTHER" id="PTHR21320">
    <property type="entry name" value="CYTOCHROME C OXIDASE ASSEMBLY PROTEIN COX11-RELATED"/>
    <property type="match status" value="1"/>
</dbReference>
<accession>A0A1V9X309</accession>
<proteinExistence type="inferred from homology"/>
<dbReference type="AlphaFoldDB" id="A0A1V9X309"/>